<protein>
    <submittedName>
        <fullName evidence="2">Ovule protein</fullName>
    </submittedName>
</protein>
<accession>A0A0R3RTH7</accession>
<sequence length="139" mass="14960">MDDVSIDAHLHSPPIKLIHTLPIFGEMTSLISPVMETSKLSGIDEEQQCLMRADTHNFQCHLQHQMIHVEAAEVDGNGNTPLSSVTTVEKQTSASVDSLPGIELHSLSTCGMTYSSTSDSGCMIESGSSIATIDDEQTE</sequence>
<organism evidence="1 2">
    <name type="scientific">Elaeophora elaphi</name>
    <dbReference type="NCBI Taxonomy" id="1147741"/>
    <lineage>
        <taxon>Eukaryota</taxon>
        <taxon>Metazoa</taxon>
        <taxon>Ecdysozoa</taxon>
        <taxon>Nematoda</taxon>
        <taxon>Chromadorea</taxon>
        <taxon>Rhabditida</taxon>
        <taxon>Spirurina</taxon>
        <taxon>Spiruromorpha</taxon>
        <taxon>Filarioidea</taxon>
        <taxon>Onchocercidae</taxon>
        <taxon>Elaeophora</taxon>
    </lineage>
</organism>
<dbReference type="Proteomes" id="UP000050640">
    <property type="component" value="Unplaced"/>
</dbReference>
<keyword evidence="1" id="KW-1185">Reference proteome</keyword>
<proteinExistence type="predicted"/>
<reference evidence="2" key="1">
    <citation type="submission" date="2017-02" db="UniProtKB">
        <authorList>
            <consortium name="WormBaseParasite"/>
        </authorList>
    </citation>
    <scope>IDENTIFICATION</scope>
</reference>
<dbReference type="WBParaSite" id="EEL_0000526001-mRNA-1">
    <property type="protein sequence ID" value="EEL_0000526001-mRNA-1"/>
    <property type="gene ID" value="EEL_0000526001"/>
</dbReference>
<dbReference type="AlphaFoldDB" id="A0A0R3RTH7"/>
<evidence type="ECO:0000313" key="2">
    <source>
        <dbReference type="WBParaSite" id="EEL_0000526001-mRNA-1"/>
    </source>
</evidence>
<evidence type="ECO:0000313" key="1">
    <source>
        <dbReference type="Proteomes" id="UP000050640"/>
    </source>
</evidence>
<name>A0A0R3RTH7_9BILA</name>